<keyword evidence="4" id="KW-1185">Reference proteome</keyword>
<keyword evidence="2" id="KW-0812">Transmembrane</keyword>
<name>A0A9P6QDJ2_9FUNG</name>
<feature type="transmembrane region" description="Helical" evidence="2">
    <location>
        <begin position="399"/>
        <end position="421"/>
    </location>
</feature>
<protein>
    <submittedName>
        <fullName evidence="3">Uncharacterized protein</fullName>
    </submittedName>
</protein>
<dbReference type="Proteomes" id="UP000726737">
    <property type="component" value="Unassembled WGS sequence"/>
</dbReference>
<feature type="compositionally biased region" description="Polar residues" evidence="1">
    <location>
        <begin position="502"/>
        <end position="526"/>
    </location>
</feature>
<evidence type="ECO:0000256" key="2">
    <source>
        <dbReference type="SAM" id="Phobius"/>
    </source>
</evidence>
<organism evidence="3 4">
    <name type="scientific">Mortierella polycephala</name>
    <dbReference type="NCBI Taxonomy" id="41804"/>
    <lineage>
        <taxon>Eukaryota</taxon>
        <taxon>Fungi</taxon>
        <taxon>Fungi incertae sedis</taxon>
        <taxon>Mucoromycota</taxon>
        <taxon>Mortierellomycotina</taxon>
        <taxon>Mortierellomycetes</taxon>
        <taxon>Mortierellales</taxon>
        <taxon>Mortierellaceae</taxon>
        <taxon>Mortierella</taxon>
    </lineage>
</organism>
<reference evidence="3" key="1">
    <citation type="journal article" date="2020" name="Fungal Divers.">
        <title>Resolving the Mortierellaceae phylogeny through synthesis of multi-gene phylogenetics and phylogenomics.</title>
        <authorList>
            <person name="Vandepol N."/>
            <person name="Liber J."/>
            <person name="Desiro A."/>
            <person name="Na H."/>
            <person name="Kennedy M."/>
            <person name="Barry K."/>
            <person name="Grigoriev I.V."/>
            <person name="Miller A.N."/>
            <person name="O'Donnell K."/>
            <person name="Stajich J.E."/>
            <person name="Bonito G."/>
        </authorList>
    </citation>
    <scope>NUCLEOTIDE SEQUENCE</scope>
    <source>
        <strain evidence="3">KOD948</strain>
    </source>
</reference>
<feature type="region of interest" description="Disordered" evidence="1">
    <location>
        <begin position="352"/>
        <end position="392"/>
    </location>
</feature>
<accession>A0A9P6QDJ2</accession>
<evidence type="ECO:0000313" key="3">
    <source>
        <dbReference type="EMBL" id="KAG0265464.1"/>
    </source>
</evidence>
<feature type="region of interest" description="Disordered" evidence="1">
    <location>
        <begin position="447"/>
        <end position="600"/>
    </location>
</feature>
<evidence type="ECO:0000256" key="1">
    <source>
        <dbReference type="SAM" id="MobiDB-lite"/>
    </source>
</evidence>
<sequence length="628" mass="66963">MASIAAAAFRGNTLYILYSTPTNNLGTLYAVSTSPPTSAGSGTNGGPNTMWIQPQNLPLGPTGRAPSSISMVPILVLDPQAQPYRNDILIALNMPGANPSLLRLKPVAPNMGDGKIMEPGSADWTVAEDSPDEGMVPLDATQVSMATGSTSGPEGTAVYEVFVSKSPGYLVQKMDVTKLGSGAKSSPVWALPSDQLLDNTSYLKMVRLTDKDQFNAVITGKCLASSGQNKALCMMFLTDTGNKSYGTTSNAGYDPKSCIVEYDGSLVMATSSRTMTLELKNFDSDWKAHPGNAILPSDILACAVAGSKLYAVTQGGAATPEMPVIQIMDLAKPNWEWQTADLNPVRTDIEVIIPTPSPSPTPGTNPGQRPDNSAGGGDSSTGTNPDTVSSSQGTGLSTAVIVVIAVAALLILLLIAFILFWRRRKNKNKSASPYHIDQKKILPTTAPAYSPSLKKHSGKLAHEYDGGSPRSNYSRDYNRDYDHDDRDDYDSYSRHGGDSPATRYTYSPQTSYSPFPSSRPTEQVNVLTMPVATPPETPLQNHRRTDSNNKEELARENASQYTASTSSVANPQVNMGGFLHPGGSPNMAPRSKKRLQETLSPGLANAQLILQQTQAARNAAARNNANKS</sequence>
<feature type="compositionally biased region" description="Polar residues" evidence="1">
    <location>
        <begin position="557"/>
        <end position="573"/>
    </location>
</feature>
<dbReference type="OrthoDB" id="2400492at2759"/>
<comment type="caution">
    <text evidence="3">The sequence shown here is derived from an EMBL/GenBank/DDBJ whole genome shotgun (WGS) entry which is preliminary data.</text>
</comment>
<proteinExistence type="predicted"/>
<feature type="compositionally biased region" description="Basic and acidic residues" evidence="1">
    <location>
        <begin position="543"/>
        <end position="555"/>
    </location>
</feature>
<feature type="compositionally biased region" description="Polar residues" evidence="1">
    <location>
        <begin position="380"/>
        <end position="392"/>
    </location>
</feature>
<evidence type="ECO:0000313" key="4">
    <source>
        <dbReference type="Proteomes" id="UP000726737"/>
    </source>
</evidence>
<feature type="compositionally biased region" description="Basic and acidic residues" evidence="1">
    <location>
        <begin position="476"/>
        <end position="497"/>
    </location>
</feature>
<keyword evidence="2" id="KW-1133">Transmembrane helix</keyword>
<keyword evidence="2" id="KW-0472">Membrane</keyword>
<dbReference type="EMBL" id="JAAAJA010000031">
    <property type="protein sequence ID" value="KAG0265464.1"/>
    <property type="molecule type" value="Genomic_DNA"/>
</dbReference>
<gene>
    <name evidence="3" type="ORF">BG011_004684</name>
</gene>
<dbReference type="AlphaFoldDB" id="A0A9P6QDJ2"/>